<gene>
    <name evidence="3" type="ORF">PRZ48_011009</name>
</gene>
<comment type="caution">
    <text evidence="3">The sequence shown here is derived from an EMBL/GenBank/DDBJ whole genome shotgun (WGS) entry which is preliminary data.</text>
</comment>
<organism evidence="3 4">
    <name type="scientific">Zasmidium cellare</name>
    <name type="common">Wine cellar mold</name>
    <name type="synonym">Racodium cellare</name>
    <dbReference type="NCBI Taxonomy" id="395010"/>
    <lineage>
        <taxon>Eukaryota</taxon>
        <taxon>Fungi</taxon>
        <taxon>Dikarya</taxon>
        <taxon>Ascomycota</taxon>
        <taxon>Pezizomycotina</taxon>
        <taxon>Dothideomycetes</taxon>
        <taxon>Dothideomycetidae</taxon>
        <taxon>Mycosphaerellales</taxon>
        <taxon>Mycosphaerellaceae</taxon>
        <taxon>Zasmidium</taxon>
    </lineage>
</organism>
<dbReference type="PROSITE" id="PS50097">
    <property type="entry name" value="BTB"/>
    <property type="match status" value="1"/>
</dbReference>
<reference evidence="3 4" key="1">
    <citation type="journal article" date="2023" name="G3 (Bethesda)">
        <title>A chromosome-level genome assembly of Zasmidium syzygii isolated from banana leaves.</title>
        <authorList>
            <person name="van Westerhoven A.C."/>
            <person name="Mehrabi R."/>
            <person name="Talebi R."/>
            <person name="Steentjes M.B.F."/>
            <person name="Corcolon B."/>
            <person name="Chong P.A."/>
            <person name="Kema G.H.J."/>
            <person name="Seidl M.F."/>
        </authorList>
    </citation>
    <scope>NUCLEOTIDE SEQUENCE [LARGE SCALE GENOMIC DNA]</scope>
    <source>
        <strain evidence="3 4">P124</strain>
    </source>
</reference>
<evidence type="ECO:0000313" key="4">
    <source>
        <dbReference type="Proteomes" id="UP001305779"/>
    </source>
</evidence>
<evidence type="ECO:0000313" key="3">
    <source>
        <dbReference type="EMBL" id="KAK4498351.1"/>
    </source>
</evidence>
<dbReference type="Proteomes" id="UP001305779">
    <property type="component" value="Unassembled WGS sequence"/>
</dbReference>
<dbReference type="InterPro" id="IPR000210">
    <property type="entry name" value="BTB/POZ_dom"/>
</dbReference>
<protein>
    <recommendedName>
        <fullName evidence="2">BTB domain-containing protein</fullName>
    </recommendedName>
</protein>
<dbReference type="Gene3D" id="3.30.710.10">
    <property type="entry name" value="Potassium Channel Kv1.1, Chain A"/>
    <property type="match status" value="1"/>
</dbReference>
<feature type="region of interest" description="Disordered" evidence="1">
    <location>
        <begin position="1"/>
        <end position="25"/>
    </location>
</feature>
<keyword evidence="4" id="KW-1185">Reference proteome</keyword>
<sequence length="263" mass="29499">MSWSIGQTPLPLRMAPAPSGRFDPKEIMTRSYGSGKYSDLTVRTPERDFKVHRMVVCEQCQFFEAALKHGWEESNTSVIEVKESAAAMDIVFRSMYGQSLPFLPSRKDNQATLEEKGTPDNFYLALDVLVAADKYLLDGLSAAADLSIVNCIRFAGVHDLVYFAAALQDLGQGQVGNLFALAVIKLSDKLEDLLRMEEAWDTLHARRDLQKLVLGLRLVHFTGENVAFFFEEHTGRPGTDFKTPSTRHVWYQEKCGNSIMNIG</sequence>
<proteinExistence type="predicted"/>
<dbReference type="SUPFAM" id="SSF54695">
    <property type="entry name" value="POZ domain"/>
    <property type="match status" value="1"/>
</dbReference>
<feature type="domain" description="BTB" evidence="2">
    <location>
        <begin position="38"/>
        <end position="104"/>
    </location>
</feature>
<dbReference type="InterPro" id="IPR011333">
    <property type="entry name" value="SKP1/BTB/POZ_sf"/>
</dbReference>
<dbReference type="SMART" id="SM00225">
    <property type="entry name" value="BTB"/>
    <property type="match status" value="1"/>
</dbReference>
<evidence type="ECO:0000259" key="2">
    <source>
        <dbReference type="PROSITE" id="PS50097"/>
    </source>
</evidence>
<accession>A0ABR0EAT4</accession>
<dbReference type="PANTHER" id="PTHR47843:SF5">
    <property type="entry name" value="BTB_POZ DOMAIN PROTEIN"/>
    <property type="match status" value="1"/>
</dbReference>
<dbReference type="EMBL" id="JAXOVC010000008">
    <property type="protein sequence ID" value="KAK4498351.1"/>
    <property type="molecule type" value="Genomic_DNA"/>
</dbReference>
<name>A0ABR0EAT4_ZASCE</name>
<dbReference type="Pfam" id="PF00651">
    <property type="entry name" value="BTB"/>
    <property type="match status" value="1"/>
</dbReference>
<dbReference type="PANTHER" id="PTHR47843">
    <property type="entry name" value="BTB DOMAIN-CONTAINING PROTEIN-RELATED"/>
    <property type="match status" value="1"/>
</dbReference>
<evidence type="ECO:0000256" key="1">
    <source>
        <dbReference type="SAM" id="MobiDB-lite"/>
    </source>
</evidence>